<dbReference type="Pfam" id="PF00563">
    <property type="entry name" value="EAL"/>
    <property type="match status" value="1"/>
</dbReference>
<dbReference type="CDD" id="cd01949">
    <property type="entry name" value="GGDEF"/>
    <property type="match status" value="1"/>
</dbReference>
<feature type="transmembrane region" description="Helical" evidence="1">
    <location>
        <begin position="20"/>
        <end position="42"/>
    </location>
</feature>
<dbReference type="SUPFAM" id="SSF55785">
    <property type="entry name" value="PYP-like sensor domain (PAS domain)"/>
    <property type="match status" value="3"/>
</dbReference>
<dbReference type="InterPro" id="IPR013655">
    <property type="entry name" value="PAS_fold_3"/>
</dbReference>
<dbReference type="InterPro" id="IPR001610">
    <property type="entry name" value="PAC"/>
</dbReference>
<dbReference type="SMART" id="SM00267">
    <property type="entry name" value="GGDEF"/>
    <property type="match status" value="1"/>
</dbReference>
<dbReference type="Pfam" id="PF13426">
    <property type="entry name" value="PAS_9"/>
    <property type="match status" value="1"/>
</dbReference>
<feature type="domain" description="GGDEF" evidence="5">
    <location>
        <begin position="652"/>
        <end position="785"/>
    </location>
</feature>
<dbReference type="Gene3D" id="3.30.70.270">
    <property type="match status" value="1"/>
</dbReference>
<accession>A0A1S7LI39</accession>
<dbReference type="InterPro" id="IPR000014">
    <property type="entry name" value="PAS"/>
</dbReference>
<keyword evidence="1" id="KW-0472">Membrane</keyword>
<evidence type="ECO:0000259" key="4">
    <source>
        <dbReference type="PROSITE" id="PS50883"/>
    </source>
</evidence>
<dbReference type="PROSITE" id="PS50883">
    <property type="entry name" value="EAL"/>
    <property type="match status" value="1"/>
</dbReference>
<evidence type="ECO:0000256" key="1">
    <source>
        <dbReference type="SAM" id="Phobius"/>
    </source>
</evidence>
<dbReference type="Pfam" id="PF00990">
    <property type="entry name" value="GGDEF"/>
    <property type="match status" value="1"/>
</dbReference>
<dbReference type="AlphaFoldDB" id="A0A1S7LI39"/>
<protein>
    <submittedName>
        <fullName evidence="6">Diguanylate cyclase/phosphodiesterase with PAS/PAC sensor(S)</fullName>
    </submittedName>
</protein>
<feature type="domain" description="PAC" evidence="3">
    <location>
        <begin position="568"/>
        <end position="620"/>
    </location>
</feature>
<feature type="domain" description="PAS" evidence="2">
    <location>
        <begin position="370"/>
        <end position="442"/>
    </location>
</feature>
<feature type="transmembrane region" description="Helical" evidence="1">
    <location>
        <begin position="208"/>
        <end position="227"/>
    </location>
</feature>
<dbReference type="Gene3D" id="2.10.70.100">
    <property type="match status" value="1"/>
</dbReference>
<dbReference type="InterPro" id="IPR035965">
    <property type="entry name" value="PAS-like_dom_sf"/>
</dbReference>
<dbReference type="InterPro" id="IPR000700">
    <property type="entry name" value="PAS-assoc_C"/>
</dbReference>
<dbReference type="PANTHER" id="PTHR44757">
    <property type="entry name" value="DIGUANYLATE CYCLASE DGCP"/>
    <property type="match status" value="1"/>
</dbReference>
<dbReference type="NCBIfam" id="TIGR00254">
    <property type="entry name" value="GGDEF"/>
    <property type="match status" value="1"/>
</dbReference>
<dbReference type="CDD" id="cd00130">
    <property type="entry name" value="PAS"/>
    <property type="match status" value="1"/>
</dbReference>
<dbReference type="EMBL" id="LO017727">
    <property type="protein sequence ID" value="CRH05804.1"/>
    <property type="molecule type" value="Genomic_DNA"/>
</dbReference>
<dbReference type="SMART" id="SM00086">
    <property type="entry name" value="PAC"/>
    <property type="match status" value="2"/>
</dbReference>
<dbReference type="InterPro" id="IPR052155">
    <property type="entry name" value="Biofilm_reg_signaling"/>
</dbReference>
<name>A0A1S7LI39_MAGMO</name>
<dbReference type="FunFam" id="3.20.20.450:FF:000001">
    <property type="entry name" value="Cyclic di-GMP phosphodiesterase yahA"/>
    <property type="match status" value="1"/>
</dbReference>
<dbReference type="PANTHER" id="PTHR44757:SF2">
    <property type="entry name" value="BIOFILM ARCHITECTURE MAINTENANCE PROTEIN MBAA"/>
    <property type="match status" value="1"/>
</dbReference>
<dbReference type="SUPFAM" id="SSF141868">
    <property type="entry name" value="EAL domain-like"/>
    <property type="match status" value="1"/>
</dbReference>
<evidence type="ECO:0000259" key="5">
    <source>
        <dbReference type="PROSITE" id="PS50887"/>
    </source>
</evidence>
<feature type="domain" description="PAS" evidence="2">
    <location>
        <begin position="495"/>
        <end position="541"/>
    </location>
</feature>
<dbReference type="Gene3D" id="3.30.450.20">
    <property type="entry name" value="PAS domain"/>
    <property type="match status" value="3"/>
</dbReference>
<dbReference type="SMART" id="SM00091">
    <property type="entry name" value="PAS"/>
    <property type="match status" value="3"/>
</dbReference>
<keyword evidence="1" id="KW-0812">Transmembrane</keyword>
<feature type="domain" description="EAL" evidence="4">
    <location>
        <begin position="794"/>
        <end position="1048"/>
    </location>
</feature>
<dbReference type="NCBIfam" id="TIGR00229">
    <property type="entry name" value="sensory_box"/>
    <property type="match status" value="2"/>
</dbReference>
<evidence type="ECO:0000259" key="2">
    <source>
        <dbReference type="PROSITE" id="PS50112"/>
    </source>
</evidence>
<dbReference type="InterPro" id="IPR043128">
    <property type="entry name" value="Rev_trsase/Diguanyl_cyclase"/>
</dbReference>
<dbReference type="InterPro" id="IPR001633">
    <property type="entry name" value="EAL_dom"/>
</dbReference>
<dbReference type="InterPro" id="IPR000160">
    <property type="entry name" value="GGDEF_dom"/>
</dbReference>
<evidence type="ECO:0000313" key="6">
    <source>
        <dbReference type="EMBL" id="CRH05804.1"/>
    </source>
</evidence>
<dbReference type="Gene3D" id="3.20.20.450">
    <property type="entry name" value="EAL domain"/>
    <property type="match status" value="1"/>
</dbReference>
<keyword evidence="1" id="KW-1133">Transmembrane helix</keyword>
<sequence length="1061" mass="119336">MGKLFPQHWGPSQWSGRQRLTMLQLGTSLVAIMLSVAIILVLRNAAQSEASRTLTQMANLYGIQLNQMARLAQFQWPKPEEGFQGRDAEVEWRQLVLNEVLKQMQQLHQNKKGLSDKVSLTLVKRVGNHLVVNTVHPRFTYLGTQRLAYSSPQAAAARAALAGRSGVMEGQDPVVGASLISYAPNPILGIGLLVSMPLQYLEKPFDRVIWVVLFATGLALLLGVWAYRLIGRPIIIEMAEDKERLRMALEASQVGTWDWGVMDDRLCCDPAMFALLRTTEEVFPGSWRDLLALIEPMDAALLDEKRHAAFDDEGGFEIACELRNSGDNGPIILSLRGEARKNSLGIVERVVGTCWDVSTTKQVERDLRTSKQQLDRAQRIASLGYWDMDVANKTLYWSDEVYRIANLSPHETGACYDLFLHIVHPDDREHVDLMVKRALSEPDLFFRVEHRIQWDDGTTLTVLQLGDVEWDTKGNPVRMSGTVQDITDLKRTQENLDLAKYIIDSTSDAVFITDLEQHIVDINTAFTQITGYSRDEMLGSSPQKLLSNKHDNSFHDAMWQQVGREGHWSGEVWDRRRNGEVYPKHLTIKQMLNAHGESVNYVAIFADISHLKATEQQLEKLAYYDALTDLPNRTLFADRGNHILTNARRYKRKAAVLILDINRFQRFNESYGHGAGDQLLVEVAGRIRQCVRESDTVARINADQFAVILSDINQESDVSVIVQTLLVRFDDPFTVKDDPIRVQISLGIAFFPNDGDDLATLLRHVESALGEAKQSGASSYRFYSEELYAQSSRRLELERKMHIAMEQDEFQLYFQPKVDLASGTVRGAESLVRWFPKEGGMISPAEFIPVAEETGAILSLGAWIFSQACHQAKSVSEQFHQPFTVAVNLSARQFQQRDLPEQFGAIMNEVGVSPQFLELEITESMMMGDVERAIEMLHELKGMGFSLAIDDFGTGYSSLSYLKRFPIDTLKIDQSFVRELNEDSEDAAIVSAIISMAQDMGLHVVAEGAENKDQVRFLGERGCGTIQGYYYSKPLPAEGLNDYLKDPLVIDDAGLPLPKQA</sequence>
<dbReference type="PROSITE" id="PS50113">
    <property type="entry name" value="PAC"/>
    <property type="match status" value="2"/>
</dbReference>
<gene>
    <name evidence="6" type="ORF">MAGMO_1620</name>
</gene>
<evidence type="ECO:0000259" key="3">
    <source>
        <dbReference type="PROSITE" id="PS50113"/>
    </source>
</evidence>
<organism evidence="6">
    <name type="scientific">Magnetococcus massalia (strain MO-1)</name>
    <dbReference type="NCBI Taxonomy" id="451514"/>
    <lineage>
        <taxon>Bacteria</taxon>
        <taxon>Pseudomonadati</taxon>
        <taxon>Pseudomonadota</taxon>
        <taxon>Magnetococcia</taxon>
        <taxon>Magnetococcales</taxon>
        <taxon>Magnetococcaceae</taxon>
        <taxon>Magnetococcus</taxon>
    </lineage>
</organism>
<dbReference type="CDD" id="cd01948">
    <property type="entry name" value="EAL"/>
    <property type="match status" value="1"/>
</dbReference>
<dbReference type="SMART" id="SM00052">
    <property type="entry name" value="EAL"/>
    <property type="match status" value="1"/>
</dbReference>
<dbReference type="PROSITE" id="PS50112">
    <property type="entry name" value="PAS"/>
    <property type="match status" value="2"/>
</dbReference>
<dbReference type="PROSITE" id="PS50887">
    <property type="entry name" value="GGDEF"/>
    <property type="match status" value="1"/>
</dbReference>
<dbReference type="SUPFAM" id="SSF55073">
    <property type="entry name" value="Nucleotide cyclase"/>
    <property type="match status" value="1"/>
</dbReference>
<reference evidence="6" key="1">
    <citation type="submission" date="2015-04" db="EMBL/GenBank/DDBJ databases">
        <authorList>
            <person name="Syromyatnikov M.Y."/>
            <person name="Popov V.N."/>
        </authorList>
    </citation>
    <scope>NUCLEOTIDE SEQUENCE</scope>
    <source>
        <strain evidence="6">MO-1</strain>
    </source>
</reference>
<feature type="domain" description="PAC" evidence="3">
    <location>
        <begin position="446"/>
        <end position="498"/>
    </location>
</feature>
<dbReference type="InterPro" id="IPR035919">
    <property type="entry name" value="EAL_sf"/>
</dbReference>
<dbReference type="Pfam" id="PF08447">
    <property type="entry name" value="PAS_3"/>
    <property type="match status" value="1"/>
</dbReference>
<proteinExistence type="predicted"/>
<dbReference type="InterPro" id="IPR029787">
    <property type="entry name" value="Nucleotide_cyclase"/>
</dbReference>